<accession>A0ABQ0H790</accession>
<name>A0ABQ0H790_9HYPH</name>
<feature type="domain" description="HTH marR-type" evidence="1">
    <location>
        <begin position="1"/>
        <end position="135"/>
    </location>
</feature>
<comment type="caution">
    <text evidence="2">The sequence shown here is derived from an EMBL/GenBank/DDBJ whole genome shotgun (WGS) entry which is preliminary data.</text>
</comment>
<dbReference type="PROSITE" id="PS50995">
    <property type="entry name" value="HTH_MARR_2"/>
    <property type="match status" value="1"/>
</dbReference>
<dbReference type="EMBL" id="BAAFZP010000002">
    <property type="protein sequence ID" value="GAB1584767.1"/>
    <property type="molecule type" value="Genomic_DNA"/>
</dbReference>
<dbReference type="SUPFAM" id="SSF46785">
    <property type="entry name" value="Winged helix' DNA-binding domain"/>
    <property type="match status" value="1"/>
</dbReference>
<proteinExistence type="predicted"/>
<dbReference type="PANTHER" id="PTHR33164">
    <property type="entry name" value="TRANSCRIPTIONAL REGULATOR, MARR FAMILY"/>
    <property type="match status" value="1"/>
</dbReference>
<dbReference type="InterPro" id="IPR000835">
    <property type="entry name" value="HTH_MarR-typ"/>
</dbReference>
<dbReference type="InterPro" id="IPR036390">
    <property type="entry name" value="WH_DNA-bd_sf"/>
</dbReference>
<dbReference type="InterPro" id="IPR039422">
    <property type="entry name" value="MarR/SlyA-like"/>
</dbReference>
<protein>
    <submittedName>
        <fullName evidence="2">MarR family transcriptional regulator</fullName>
    </submittedName>
</protein>
<dbReference type="RefSeq" id="WP_407867109.1">
    <property type="nucleotide sequence ID" value="NZ_BAAFZP010000002.1"/>
</dbReference>
<reference evidence="2 3" key="1">
    <citation type="submission" date="2024-10" db="EMBL/GenBank/DDBJ databases">
        <title>Isolation, draft genome sequencing and identification of Phyllobacterium sp. NSA23, isolated from leaf soil.</title>
        <authorList>
            <person name="Akita H."/>
        </authorList>
    </citation>
    <scope>NUCLEOTIDE SEQUENCE [LARGE SCALE GENOMIC DNA]</scope>
    <source>
        <strain evidence="2 3">NSA23</strain>
    </source>
</reference>
<evidence type="ECO:0000313" key="2">
    <source>
        <dbReference type="EMBL" id="GAB1584767.1"/>
    </source>
</evidence>
<dbReference type="Gene3D" id="1.10.10.10">
    <property type="entry name" value="Winged helix-like DNA-binding domain superfamily/Winged helix DNA-binding domain"/>
    <property type="match status" value="1"/>
</dbReference>
<evidence type="ECO:0000313" key="3">
    <source>
        <dbReference type="Proteomes" id="UP001628091"/>
    </source>
</evidence>
<dbReference type="Pfam" id="PF12802">
    <property type="entry name" value="MarR_2"/>
    <property type="match status" value="1"/>
</dbReference>
<dbReference type="InterPro" id="IPR036388">
    <property type="entry name" value="WH-like_DNA-bd_sf"/>
</dbReference>
<sequence>MTCDITPNLLGALALSLTDEILAAGRKVSGLSPSACAAMVTLGPYPGTTIKLLARALGLTHSVAVRLVEELVSDGLVQRKPGKDRREVALRLTAKGRALRARIVTAREQVLADALAGIDAREKQMLCKILSTMLTQLTRNRARADHICRLCDENICTSDICPVEREAVRLTEKAS</sequence>
<dbReference type="SMART" id="SM00347">
    <property type="entry name" value="HTH_MARR"/>
    <property type="match status" value="1"/>
</dbReference>
<evidence type="ECO:0000259" key="1">
    <source>
        <dbReference type="PROSITE" id="PS50995"/>
    </source>
</evidence>
<dbReference type="PANTHER" id="PTHR33164:SF43">
    <property type="entry name" value="HTH-TYPE TRANSCRIPTIONAL REPRESSOR YETL"/>
    <property type="match status" value="1"/>
</dbReference>
<dbReference type="Proteomes" id="UP001628091">
    <property type="component" value="Unassembled WGS sequence"/>
</dbReference>
<gene>
    <name evidence="2" type="ORF">PPNSA23_47100</name>
</gene>
<organism evidence="2 3">
    <name type="scientific">Phyllobacterium phragmitis</name>
    <dbReference type="NCBI Taxonomy" id="2670329"/>
    <lineage>
        <taxon>Bacteria</taxon>
        <taxon>Pseudomonadati</taxon>
        <taxon>Pseudomonadota</taxon>
        <taxon>Alphaproteobacteria</taxon>
        <taxon>Hyphomicrobiales</taxon>
        <taxon>Phyllobacteriaceae</taxon>
        <taxon>Phyllobacterium</taxon>
    </lineage>
</organism>
<keyword evidence="3" id="KW-1185">Reference proteome</keyword>